<gene>
    <name evidence="7" type="ORF">ZIOFF_005987</name>
</gene>
<name>A0A8J5HWX8_ZINOF</name>
<evidence type="ECO:0000313" key="7">
    <source>
        <dbReference type="EMBL" id="KAG6532149.1"/>
    </source>
</evidence>
<sequence length="368" mass="40369">MLSQIVKLKFQLIFSVLVDYQDMADTSSSSSLSISSIPARSRDPAWQYGIAVEGHRSSIICVICNKTIRGGGITRLKYHLAGIEGNVKACKKVSDDVKWQMKQLINSLNKKQEQRKRLRNEIGGSSSASVNDREEPVMGIPSSTLGGSSNLNARCSSQSESKAKPQSFFPPRTTQGAQPGIRSALATKESVHNATMAMARWWYDANIPFNAAKSNYYQPMVDAITSIGPGFKAPSYHDLSPSFTKQKEVARGLLTTITRLVPDDDVQDKISAQLEEYKASTGDFGLSIAIRQREKLNPVSLCASRHGKIIVFYLLIGIQNSSRQQNMSTMTLRALLEAYTPNASTRYATPLHLLPSSPLRSTTTGTST</sequence>
<dbReference type="PANTHER" id="PTHR46951:SF2">
    <property type="entry name" value="BED-TYPE DOMAIN-CONTAINING PROTEIN"/>
    <property type="match status" value="1"/>
</dbReference>
<dbReference type="AlphaFoldDB" id="A0A8J5HWX8"/>
<reference evidence="7 8" key="1">
    <citation type="submission" date="2020-08" db="EMBL/GenBank/DDBJ databases">
        <title>Plant Genome Project.</title>
        <authorList>
            <person name="Zhang R.-G."/>
        </authorList>
    </citation>
    <scope>NUCLEOTIDE SEQUENCE [LARGE SCALE GENOMIC DNA]</scope>
    <source>
        <tissue evidence="7">Rhizome</tissue>
    </source>
</reference>
<keyword evidence="3" id="KW-0862">Zinc</keyword>
<dbReference type="Proteomes" id="UP000734854">
    <property type="component" value="Unassembled WGS sequence"/>
</dbReference>
<accession>A0A8J5HWX8</accession>
<evidence type="ECO:0000256" key="2">
    <source>
        <dbReference type="ARBA" id="ARBA00022771"/>
    </source>
</evidence>
<evidence type="ECO:0000256" key="4">
    <source>
        <dbReference type="PROSITE-ProRule" id="PRU00027"/>
    </source>
</evidence>
<dbReference type="Pfam" id="PF02892">
    <property type="entry name" value="zf-BED"/>
    <property type="match status" value="1"/>
</dbReference>
<keyword evidence="2 4" id="KW-0863">Zinc-finger</keyword>
<evidence type="ECO:0000313" key="8">
    <source>
        <dbReference type="Proteomes" id="UP000734854"/>
    </source>
</evidence>
<dbReference type="EMBL" id="JACMSC010000002">
    <property type="protein sequence ID" value="KAG6532149.1"/>
    <property type="molecule type" value="Genomic_DNA"/>
</dbReference>
<dbReference type="PANTHER" id="PTHR46951">
    <property type="entry name" value="BED-TYPE DOMAIN-CONTAINING PROTEIN"/>
    <property type="match status" value="1"/>
</dbReference>
<evidence type="ECO:0000259" key="6">
    <source>
        <dbReference type="PROSITE" id="PS50808"/>
    </source>
</evidence>
<feature type="region of interest" description="Disordered" evidence="5">
    <location>
        <begin position="110"/>
        <end position="179"/>
    </location>
</feature>
<protein>
    <recommendedName>
        <fullName evidence="6">BED-type domain-containing protein</fullName>
    </recommendedName>
</protein>
<keyword evidence="8" id="KW-1185">Reference proteome</keyword>
<dbReference type="GO" id="GO:0003677">
    <property type="term" value="F:DNA binding"/>
    <property type="evidence" value="ECO:0007669"/>
    <property type="project" value="InterPro"/>
</dbReference>
<dbReference type="GO" id="GO:0008270">
    <property type="term" value="F:zinc ion binding"/>
    <property type="evidence" value="ECO:0007669"/>
    <property type="project" value="UniProtKB-KW"/>
</dbReference>
<feature type="domain" description="BED-type" evidence="6">
    <location>
        <begin position="40"/>
        <end position="97"/>
    </location>
</feature>
<feature type="compositionally biased region" description="Polar residues" evidence="5">
    <location>
        <begin position="141"/>
        <end position="160"/>
    </location>
</feature>
<proteinExistence type="predicted"/>
<dbReference type="InterPro" id="IPR003656">
    <property type="entry name" value="Znf_BED"/>
</dbReference>
<evidence type="ECO:0000256" key="5">
    <source>
        <dbReference type="SAM" id="MobiDB-lite"/>
    </source>
</evidence>
<organism evidence="7 8">
    <name type="scientific">Zingiber officinale</name>
    <name type="common">Ginger</name>
    <name type="synonym">Amomum zingiber</name>
    <dbReference type="NCBI Taxonomy" id="94328"/>
    <lineage>
        <taxon>Eukaryota</taxon>
        <taxon>Viridiplantae</taxon>
        <taxon>Streptophyta</taxon>
        <taxon>Embryophyta</taxon>
        <taxon>Tracheophyta</taxon>
        <taxon>Spermatophyta</taxon>
        <taxon>Magnoliopsida</taxon>
        <taxon>Liliopsida</taxon>
        <taxon>Zingiberales</taxon>
        <taxon>Zingiberaceae</taxon>
        <taxon>Zingiber</taxon>
    </lineage>
</organism>
<comment type="caution">
    <text evidence="7">The sequence shown here is derived from an EMBL/GenBank/DDBJ whole genome shotgun (WGS) entry which is preliminary data.</text>
</comment>
<keyword evidence="1" id="KW-0479">Metal-binding</keyword>
<evidence type="ECO:0000256" key="1">
    <source>
        <dbReference type="ARBA" id="ARBA00022723"/>
    </source>
</evidence>
<evidence type="ECO:0000256" key="3">
    <source>
        <dbReference type="ARBA" id="ARBA00022833"/>
    </source>
</evidence>
<dbReference type="PROSITE" id="PS50808">
    <property type="entry name" value="ZF_BED"/>
    <property type="match status" value="1"/>
</dbReference>